<sequence>MNSPLLHRFRGPSTDGYVRLPIQALAGLELVHVSSGLDSELLAELRTSAIDARVAGYTEWERPPSAGAPHLTFGWDWYIDGATHAFVIAWGDVRSNVMGIDQNGLDIGMAFTAAELSRRLAQLNWQTVVASAIHDYSHREGFWPHAGQTLQ</sequence>
<dbReference type="EMBL" id="LOWA01000018">
    <property type="protein sequence ID" value="KVE28449.1"/>
    <property type="molecule type" value="Genomic_DNA"/>
</dbReference>
<evidence type="ECO:0008006" key="3">
    <source>
        <dbReference type="Google" id="ProtNLM"/>
    </source>
</evidence>
<accession>A0A118DPX4</accession>
<dbReference type="OrthoDB" id="6921559at2"/>
<keyword evidence="2" id="KW-1185">Reference proteome</keyword>
<dbReference type="Proteomes" id="UP000062788">
    <property type="component" value="Unassembled WGS sequence"/>
</dbReference>
<reference evidence="1 2" key="1">
    <citation type="submission" date="2015-11" db="EMBL/GenBank/DDBJ databases">
        <title>Expanding the genomic diversity of Burkholderia species for the development of highly accurate diagnostics.</title>
        <authorList>
            <person name="Sahl J."/>
            <person name="Keim P."/>
            <person name="Wagner D."/>
        </authorList>
    </citation>
    <scope>NUCLEOTIDE SEQUENCE [LARGE SCALE GENOMIC DNA]</scope>
    <source>
        <strain evidence="1 2">TSV85</strain>
    </source>
</reference>
<name>A0A118DPX4_9BURK</name>
<evidence type="ECO:0000313" key="2">
    <source>
        <dbReference type="Proteomes" id="UP000062788"/>
    </source>
</evidence>
<gene>
    <name evidence="1" type="ORF">WS67_06750</name>
</gene>
<proteinExistence type="predicted"/>
<evidence type="ECO:0000313" key="1">
    <source>
        <dbReference type="EMBL" id="KVE28449.1"/>
    </source>
</evidence>
<comment type="caution">
    <text evidence="1">The sequence shown here is derived from an EMBL/GenBank/DDBJ whole genome shotgun (WGS) entry which is preliminary data.</text>
</comment>
<protein>
    <recommendedName>
        <fullName evidence="3">DUF4902 domain-containing protein</fullName>
    </recommendedName>
</protein>
<organism evidence="1 2">
    <name type="scientific">Burkholderia singularis</name>
    <dbReference type="NCBI Taxonomy" id="1503053"/>
    <lineage>
        <taxon>Bacteria</taxon>
        <taxon>Pseudomonadati</taxon>
        <taxon>Pseudomonadota</taxon>
        <taxon>Betaproteobacteria</taxon>
        <taxon>Burkholderiales</taxon>
        <taxon>Burkholderiaceae</taxon>
        <taxon>Burkholderia</taxon>
        <taxon>pseudomallei group</taxon>
    </lineage>
</organism>
<dbReference type="InterPro" id="IPR032598">
    <property type="entry name" value="RsaM-like"/>
</dbReference>
<dbReference type="AlphaFoldDB" id="A0A118DPX4"/>
<dbReference type="Gene3D" id="3.10.450.610">
    <property type="match status" value="1"/>
</dbReference>
<dbReference type="Pfam" id="PF16245">
    <property type="entry name" value="DUF4902"/>
    <property type="match status" value="1"/>
</dbReference>
<dbReference type="RefSeq" id="WP_059514480.1">
    <property type="nucleotide sequence ID" value="NZ_LOWA01000018.1"/>
</dbReference>